<accession>D8M119</accession>
<dbReference type="GO" id="GO:0003690">
    <property type="term" value="F:double-stranded DNA binding"/>
    <property type="evidence" value="ECO:0007669"/>
    <property type="project" value="TreeGrafter"/>
</dbReference>
<reference evidence="11" key="1">
    <citation type="submission" date="2010-02" db="EMBL/GenBank/DDBJ databases">
        <title>Sequencing and annotation of the Blastocystis hominis genome.</title>
        <authorList>
            <person name="Wincker P."/>
        </authorList>
    </citation>
    <scope>NUCLEOTIDE SEQUENCE</scope>
    <source>
        <strain evidence="11">Singapore isolate B</strain>
    </source>
</reference>
<dbReference type="Proteomes" id="UP000008312">
    <property type="component" value="Unassembled WGS sequence"/>
</dbReference>
<dbReference type="Pfam" id="PF06087">
    <property type="entry name" value="Tyr-DNA_phospho"/>
    <property type="match status" value="1"/>
</dbReference>
<dbReference type="Gene3D" id="3.30.870.10">
    <property type="entry name" value="Endonuclease Chain A"/>
    <property type="match status" value="2"/>
</dbReference>
<proteinExistence type="inferred from homology"/>
<dbReference type="RefSeq" id="XP_012895806.1">
    <property type="nucleotide sequence ID" value="XM_013040352.1"/>
</dbReference>
<keyword evidence="3" id="KW-0540">Nuclease</keyword>
<feature type="binding site" evidence="10">
    <location>
        <position position="78"/>
    </location>
    <ligand>
        <name>substrate</name>
    </ligand>
</feature>
<dbReference type="PANTHER" id="PTHR12415">
    <property type="entry name" value="TYROSYL-DNA PHOSPHODIESTERASE 1"/>
    <property type="match status" value="1"/>
</dbReference>
<comment type="subcellular location">
    <subcellularLocation>
        <location evidence="1">Nucleus</location>
    </subcellularLocation>
</comment>
<dbReference type="OrthoDB" id="47785at2759"/>
<evidence type="ECO:0000313" key="12">
    <source>
        <dbReference type="Proteomes" id="UP000008312"/>
    </source>
</evidence>
<dbReference type="InParanoid" id="D8M119"/>
<keyword evidence="8" id="KW-0539">Nucleus</keyword>
<sequence length="397" mass="45599">MSLEHDKDISHIILTSFVYSADVLDSIIDHHQSAEITFSRHLDPEVSDRQTISFNEGKALIVSPPFAQSYLRGCFHAKLLLLRFSDRLRIVISSANLTTEDWTMWSQCVWMQDFFNAPKDSTRVAAKKLDLEFRTQLISFLRKCCVPEERIFNAFRGVFFENVSVQLVASVPGVYQGDRMNDYGQLRLRSVLKGLNDYMEKVASLPKNPPILSQCSSIGNPSQNWILSMLKSCYGGREIVEKKGKLADLLHIVYPTNVYVNNSIIGPEMAGSLIFMQKVYTAKAFLREMLKRYKDAPGRETTLPHSKYLMNVPLKKRPRLPWVAWGQIEKKESQIAICNYECGVVLLPKNYVDFVNGELDIKKHKQMDENDVCLPIDLTFDTPCLPYRKDDRPFLRQ</sequence>
<feature type="binding site" evidence="10">
    <location>
        <position position="307"/>
    </location>
    <ligand>
        <name>substrate</name>
    </ligand>
</feature>
<dbReference type="GO" id="GO:0004527">
    <property type="term" value="F:exonuclease activity"/>
    <property type="evidence" value="ECO:0007669"/>
    <property type="project" value="UniProtKB-KW"/>
</dbReference>
<dbReference type="AlphaFoldDB" id="D8M119"/>
<evidence type="ECO:0000256" key="6">
    <source>
        <dbReference type="ARBA" id="ARBA00022839"/>
    </source>
</evidence>
<keyword evidence="5" id="KW-0378">Hydrolase</keyword>
<evidence type="ECO:0000256" key="10">
    <source>
        <dbReference type="PIRSR" id="PIRSR610347-2"/>
    </source>
</evidence>
<feature type="active site" description="Proton donor/acceptor" evidence="9">
    <location>
        <position position="305"/>
    </location>
</feature>
<dbReference type="PANTHER" id="PTHR12415:SF0">
    <property type="entry name" value="TYROSYL-DNA PHOSPHODIESTERASE 1"/>
    <property type="match status" value="1"/>
</dbReference>
<evidence type="ECO:0000256" key="9">
    <source>
        <dbReference type="PIRSR" id="PIRSR610347-1"/>
    </source>
</evidence>
<gene>
    <name evidence="11" type="ORF">GSBLH_T00006341001</name>
</gene>
<dbReference type="GO" id="GO:0006281">
    <property type="term" value="P:DNA repair"/>
    <property type="evidence" value="ECO:0007669"/>
    <property type="project" value="UniProtKB-KW"/>
</dbReference>
<dbReference type="GO" id="GO:0005634">
    <property type="term" value="C:nucleus"/>
    <property type="evidence" value="ECO:0007669"/>
    <property type="project" value="UniProtKB-SubCell"/>
</dbReference>
<dbReference type="CDD" id="cd09122">
    <property type="entry name" value="PLDc_Tdp1_1"/>
    <property type="match status" value="1"/>
</dbReference>
<evidence type="ECO:0000256" key="7">
    <source>
        <dbReference type="ARBA" id="ARBA00023204"/>
    </source>
</evidence>
<dbReference type="EMBL" id="FN668644">
    <property type="protein sequence ID" value="CBK21758.2"/>
    <property type="molecule type" value="Genomic_DNA"/>
</dbReference>
<feature type="active site" description="Nucleophile" evidence="9">
    <location>
        <position position="76"/>
    </location>
</feature>
<organism evidence="11">
    <name type="scientific">Blastocystis hominis</name>
    <dbReference type="NCBI Taxonomy" id="12968"/>
    <lineage>
        <taxon>Eukaryota</taxon>
        <taxon>Sar</taxon>
        <taxon>Stramenopiles</taxon>
        <taxon>Bigyra</taxon>
        <taxon>Opalozoa</taxon>
        <taxon>Opalinata</taxon>
        <taxon>Blastocystidae</taxon>
        <taxon>Blastocystis</taxon>
    </lineage>
</organism>
<keyword evidence="7" id="KW-0234">DNA repair</keyword>
<dbReference type="GO" id="GO:0017005">
    <property type="term" value="F:3'-tyrosyl-DNA phosphodiesterase activity"/>
    <property type="evidence" value="ECO:0007669"/>
    <property type="project" value="TreeGrafter"/>
</dbReference>
<evidence type="ECO:0000256" key="3">
    <source>
        <dbReference type="ARBA" id="ARBA00022722"/>
    </source>
</evidence>
<dbReference type="InterPro" id="IPR010347">
    <property type="entry name" value="Tdp1"/>
</dbReference>
<protein>
    <recommendedName>
        <fullName evidence="13">Tyrosyl-DNA phosphodiesterase</fullName>
    </recommendedName>
</protein>
<evidence type="ECO:0000256" key="8">
    <source>
        <dbReference type="ARBA" id="ARBA00023242"/>
    </source>
</evidence>
<evidence type="ECO:0000256" key="5">
    <source>
        <dbReference type="ARBA" id="ARBA00022801"/>
    </source>
</evidence>
<name>D8M119_BLAHO</name>
<evidence type="ECO:0000256" key="4">
    <source>
        <dbReference type="ARBA" id="ARBA00022763"/>
    </source>
</evidence>
<comment type="similarity">
    <text evidence="2">Belongs to the tyrosyl-DNA phosphodiesterase family.</text>
</comment>
<dbReference type="SUPFAM" id="SSF56024">
    <property type="entry name" value="Phospholipase D/nuclease"/>
    <property type="match status" value="2"/>
</dbReference>
<evidence type="ECO:0008006" key="13">
    <source>
        <dbReference type="Google" id="ProtNLM"/>
    </source>
</evidence>
<evidence type="ECO:0000256" key="2">
    <source>
        <dbReference type="ARBA" id="ARBA00010205"/>
    </source>
</evidence>
<evidence type="ECO:0000256" key="1">
    <source>
        <dbReference type="ARBA" id="ARBA00004123"/>
    </source>
</evidence>
<evidence type="ECO:0000313" key="11">
    <source>
        <dbReference type="EMBL" id="CBK21758.2"/>
    </source>
</evidence>
<keyword evidence="12" id="KW-1185">Reference proteome</keyword>
<dbReference type="GeneID" id="24922466"/>
<keyword evidence="4" id="KW-0227">DNA damage</keyword>
<dbReference type="GO" id="GO:0003697">
    <property type="term" value="F:single-stranded DNA binding"/>
    <property type="evidence" value="ECO:0007669"/>
    <property type="project" value="TreeGrafter"/>
</dbReference>
<keyword evidence="6" id="KW-0269">Exonuclease</keyword>
<dbReference type="OMA" id="RCGGMIH"/>